<evidence type="ECO:0000313" key="2">
    <source>
        <dbReference type="EMBL" id="ORZ39390.1"/>
    </source>
</evidence>
<sequence length="68" mass="7340">MQFLPLSQLHHFHSNQPSANHDWTAPASRPGVPRQGQGPTASSAAKALDDGRRAPVCCPHARSCSCFF</sequence>
<reference evidence="2 3" key="1">
    <citation type="submission" date="2016-07" db="EMBL/GenBank/DDBJ databases">
        <title>Pervasive Adenine N6-methylation of Active Genes in Fungi.</title>
        <authorList>
            <consortium name="DOE Joint Genome Institute"/>
            <person name="Mondo S.J."/>
            <person name="Dannebaum R.O."/>
            <person name="Kuo R.C."/>
            <person name="Labutti K."/>
            <person name="Haridas S."/>
            <person name="Kuo A."/>
            <person name="Salamov A."/>
            <person name="Ahrendt S.R."/>
            <person name="Lipzen A."/>
            <person name="Sullivan W."/>
            <person name="Andreopoulos W.B."/>
            <person name="Clum A."/>
            <person name="Lindquist E."/>
            <person name="Daum C."/>
            <person name="Ramamoorthy G.K."/>
            <person name="Gryganskyi A."/>
            <person name="Culley D."/>
            <person name="Magnuson J.K."/>
            <person name="James T.Y."/>
            <person name="O'Malley M.A."/>
            <person name="Stajich J.E."/>
            <person name="Spatafora J.W."/>
            <person name="Visel A."/>
            <person name="Grigoriev I.V."/>
        </authorList>
    </citation>
    <scope>NUCLEOTIDE SEQUENCE [LARGE SCALE GENOMIC DNA]</scope>
    <source>
        <strain evidence="2 3">PL171</strain>
    </source>
</reference>
<organism evidence="2 3">
    <name type="scientific">Catenaria anguillulae PL171</name>
    <dbReference type="NCBI Taxonomy" id="765915"/>
    <lineage>
        <taxon>Eukaryota</taxon>
        <taxon>Fungi</taxon>
        <taxon>Fungi incertae sedis</taxon>
        <taxon>Blastocladiomycota</taxon>
        <taxon>Blastocladiomycetes</taxon>
        <taxon>Blastocladiales</taxon>
        <taxon>Catenariaceae</taxon>
        <taxon>Catenaria</taxon>
    </lineage>
</organism>
<proteinExistence type="predicted"/>
<protein>
    <submittedName>
        <fullName evidence="2">Uncharacterized protein</fullName>
    </submittedName>
</protein>
<feature type="non-terminal residue" evidence="2">
    <location>
        <position position="68"/>
    </location>
</feature>
<dbReference type="Proteomes" id="UP000193411">
    <property type="component" value="Unassembled WGS sequence"/>
</dbReference>
<gene>
    <name evidence="2" type="ORF">BCR44DRAFT_1426445</name>
</gene>
<evidence type="ECO:0000313" key="3">
    <source>
        <dbReference type="Proteomes" id="UP000193411"/>
    </source>
</evidence>
<comment type="caution">
    <text evidence="2">The sequence shown here is derived from an EMBL/GenBank/DDBJ whole genome shotgun (WGS) entry which is preliminary data.</text>
</comment>
<feature type="region of interest" description="Disordered" evidence="1">
    <location>
        <begin position="1"/>
        <end position="52"/>
    </location>
</feature>
<dbReference type="AlphaFoldDB" id="A0A1Y2HXV0"/>
<evidence type="ECO:0000256" key="1">
    <source>
        <dbReference type="SAM" id="MobiDB-lite"/>
    </source>
</evidence>
<name>A0A1Y2HXV0_9FUNG</name>
<accession>A0A1Y2HXV0</accession>
<dbReference type="EMBL" id="MCFL01000005">
    <property type="protein sequence ID" value="ORZ39390.1"/>
    <property type="molecule type" value="Genomic_DNA"/>
</dbReference>
<keyword evidence="3" id="KW-1185">Reference proteome</keyword>